<evidence type="ECO:0000313" key="2">
    <source>
        <dbReference type="EMBL" id="GAA4072442.1"/>
    </source>
</evidence>
<comment type="caution">
    <text evidence="2">The sequence shown here is derived from an EMBL/GenBank/DDBJ whole genome shotgun (WGS) entry which is preliminary data.</text>
</comment>
<protein>
    <recommendedName>
        <fullName evidence="4">Glycine zipper 2TM domain-containing protein</fullName>
    </recommendedName>
</protein>
<dbReference type="EMBL" id="BAAAZG010000018">
    <property type="protein sequence ID" value="GAA4072442.1"/>
    <property type="molecule type" value="Genomic_DNA"/>
</dbReference>
<name>A0ABP7VQS0_9ACTN</name>
<feature type="transmembrane region" description="Helical" evidence="1">
    <location>
        <begin position="33"/>
        <end position="54"/>
    </location>
</feature>
<accession>A0ABP7VQS0</accession>
<keyword evidence="3" id="KW-1185">Reference proteome</keyword>
<keyword evidence="1" id="KW-0472">Membrane</keyword>
<sequence length="74" mass="7598">MRVSGSWVGLLVGTVLGAAWGFLGNSYEPGDSAIGTGLMGAVVGVVAGTMIDAVRRIRSRRGSGRSTEEEGRDS</sequence>
<keyword evidence="1" id="KW-0812">Transmembrane</keyword>
<reference evidence="3" key="1">
    <citation type="journal article" date="2019" name="Int. J. Syst. Evol. Microbiol.">
        <title>The Global Catalogue of Microorganisms (GCM) 10K type strain sequencing project: providing services to taxonomists for standard genome sequencing and annotation.</title>
        <authorList>
            <consortium name="The Broad Institute Genomics Platform"/>
            <consortium name="The Broad Institute Genome Sequencing Center for Infectious Disease"/>
            <person name="Wu L."/>
            <person name="Ma J."/>
        </authorList>
    </citation>
    <scope>NUCLEOTIDE SEQUENCE [LARGE SCALE GENOMIC DNA]</scope>
    <source>
        <strain evidence="3">JCM 16702</strain>
    </source>
</reference>
<evidence type="ECO:0000313" key="3">
    <source>
        <dbReference type="Proteomes" id="UP001500683"/>
    </source>
</evidence>
<evidence type="ECO:0000256" key="1">
    <source>
        <dbReference type="SAM" id="Phobius"/>
    </source>
</evidence>
<dbReference type="Proteomes" id="UP001500683">
    <property type="component" value="Unassembled WGS sequence"/>
</dbReference>
<keyword evidence="1" id="KW-1133">Transmembrane helix</keyword>
<gene>
    <name evidence="2" type="ORF">GCM10022214_30690</name>
</gene>
<proteinExistence type="predicted"/>
<organism evidence="2 3">
    <name type="scientific">Actinomadura miaoliensis</name>
    <dbReference type="NCBI Taxonomy" id="430685"/>
    <lineage>
        <taxon>Bacteria</taxon>
        <taxon>Bacillati</taxon>
        <taxon>Actinomycetota</taxon>
        <taxon>Actinomycetes</taxon>
        <taxon>Streptosporangiales</taxon>
        <taxon>Thermomonosporaceae</taxon>
        <taxon>Actinomadura</taxon>
    </lineage>
</organism>
<evidence type="ECO:0008006" key="4">
    <source>
        <dbReference type="Google" id="ProtNLM"/>
    </source>
</evidence>